<proteinExistence type="predicted"/>
<evidence type="ECO:0000313" key="3">
    <source>
        <dbReference type="Proteomes" id="UP001157160"/>
    </source>
</evidence>
<dbReference type="Pfam" id="PF13460">
    <property type="entry name" value="NAD_binding_10"/>
    <property type="match status" value="1"/>
</dbReference>
<dbReference type="RefSeq" id="WP_284234000.1">
    <property type="nucleotide sequence ID" value="NZ_BSUL01000001.1"/>
</dbReference>
<evidence type="ECO:0000313" key="2">
    <source>
        <dbReference type="EMBL" id="GMA29679.1"/>
    </source>
</evidence>
<reference evidence="2 3" key="1">
    <citation type="journal article" date="2014" name="Int. J. Syst. Evol. Microbiol.">
        <title>Complete genome sequence of Corynebacterium casei LMG S-19264T (=DSM 44701T), isolated from a smear-ripened cheese.</title>
        <authorList>
            <consortium name="US DOE Joint Genome Institute (JGI-PGF)"/>
            <person name="Walter F."/>
            <person name="Albersmeier A."/>
            <person name="Kalinowski J."/>
            <person name="Ruckert C."/>
        </authorList>
    </citation>
    <scope>NUCLEOTIDE SEQUENCE [LARGE SCALE GENOMIC DNA]</scope>
    <source>
        <strain evidence="2 3">NBRC 112289</strain>
    </source>
</reference>
<comment type="caution">
    <text evidence="2">The sequence shown here is derived from an EMBL/GenBank/DDBJ whole genome shotgun (WGS) entry which is preliminary data.</text>
</comment>
<organism evidence="2 3">
    <name type="scientific">Arenivirga flava</name>
    <dbReference type="NCBI Taxonomy" id="1930060"/>
    <lineage>
        <taxon>Bacteria</taxon>
        <taxon>Bacillati</taxon>
        <taxon>Actinomycetota</taxon>
        <taxon>Actinomycetes</taxon>
        <taxon>Micrococcales</taxon>
        <taxon>Microbacteriaceae</taxon>
        <taxon>Arenivirga</taxon>
    </lineage>
</organism>
<dbReference type="EMBL" id="BSUL01000001">
    <property type="protein sequence ID" value="GMA29679.1"/>
    <property type="molecule type" value="Genomic_DNA"/>
</dbReference>
<keyword evidence="3" id="KW-1185">Reference proteome</keyword>
<sequence length="220" mass="23064">MTRIAVVGAHGKVGQLVLRLAVERADEAIGIIRNPEHIEELEQLGAEAQIVDIESATAEELAQAFVGADAVVFSAGAGGGSGPERKRTVDYGGSVLTAEAARLAGVRRVVQVSAIGVDEPLDDDAAEDWVAYVEAKREADEQLRAADLDWTIIRPGGLLDEPATGRIELAERVERGSVPRADVAAVVLAAVLDDRTIGKQLELVSGERSIDEAIDAAVAG</sequence>
<dbReference type="Proteomes" id="UP001157160">
    <property type="component" value="Unassembled WGS sequence"/>
</dbReference>
<name>A0AA37UG45_9MICO</name>
<dbReference type="SUPFAM" id="SSF51735">
    <property type="entry name" value="NAD(P)-binding Rossmann-fold domains"/>
    <property type="match status" value="1"/>
</dbReference>
<protein>
    <submittedName>
        <fullName evidence="2">NAD-dependent dehydratase</fullName>
    </submittedName>
</protein>
<dbReference type="PANTHER" id="PTHR15020">
    <property type="entry name" value="FLAVIN REDUCTASE-RELATED"/>
    <property type="match status" value="1"/>
</dbReference>
<dbReference type="AlphaFoldDB" id="A0AA37UG45"/>
<dbReference type="PANTHER" id="PTHR15020:SF50">
    <property type="entry name" value="UPF0659 PROTEIN YMR090W"/>
    <property type="match status" value="1"/>
</dbReference>
<dbReference type="Gene3D" id="3.40.50.720">
    <property type="entry name" value="NAD(P)-binding Rossmann-like Domain"/>
    <property type="match status" value="1"/>
</dbReference>
<dbReference type="InterPro" id="IPR016040">
    <property type="entry name" value="NAD(P)-bd_dom"/>
</dbReference>
<accession>A0AA37UG45</accession>
<feature type="domain" description="NAD(P)-binding" evidence="1">
    <location>
        <begin position="8"/>
        <end position="193"/>
    </location>
</feature>
<gene>
    <name evidence="2" type="ORF">GCM10025874_29320</name>
</gene>
<dbReference type="InterPro" id="IPR036291">
    <property type="entry name" value="NAD(P)-bd_dom_sf"/>
</dbReference>
<evidence type="ECO:0000259" key="1">
    <source>
        <dbReference type="Pfam" id="PF13460"/>
    </source>
</evidence>